<dbReference type="Proteomes" id="UP000569732">
    <property type="component" value="Unassembled WGS sequence"/>
</dbReference>
<dbReference type="PANTHER" id="PTHR35936:SF25">
    <property type="entry name" value="ABC TRANSPORTER SUBSTRATE-BINDING PROTEIN"/>
    <property type="match status" value="1"/>
</dbReference>
<evidence type="ECO:0000259" key="3">
    <source>
        <dbReference type="Pfam" id="PF00497"/>
    </source>
</evidence>
<protein>
    <submittedName>
        <fullName evidence="4">Transporter substrate-binding domain-containing protein</fullName>
    </submittedName>
</protein>
<dbReference type="AlphaFoldDB" id="A0A853I4F1"/>
<dbReference type="SUPFAM" id="SSF53850">
    <property type="entry name" value="Periplasmic binding protein-like II"/>
    <property type="match status" value="1"/>
</dbReference>
<dbReference type="Gene3D" id="3.40.190.10">
    <property type="entry name" value="Periplasmic binding protein-like II"/>
    <property type="match status" value="2"/>
</dbReference>
<dbReference type="EMBL" id="JACCKB010000001">
    <property type="protein sequence ID" value="NYZ64467.1"/>
    <property type="molecule type" value="Genomic_DNA"/>
</dbReference>
<evidence type="ECO:0000313" key="4">
    <source>
        <dbReference type="EMBL" id="NYZ64467.1"/>
    </source>
</evidence>
<accession>A0A853I4F1</accession>
<proteinExistence type="inferred from homology"/>
<reference evidence="4 5" key="1">
    <citation type="submission" date="2020-07" db="EMBL/GenBank/DDBJ databases">
        <title>Endozoicomonas sp. nov., isolated from sediment.</title>
        <authorList>
            <person name="Gu T."/>
        </authorList>
    </citation>
    <scope>NUCLEOTIDE SEQUENCE [LARGE SCALE GENOMIC DNA]</scope>
    <source>
        <strain evidence="4 5">SM1973</strain>
    </source>
</reference>
<dbReference type="Pfam" id="PF00497">
    <property type="entry name" value="SBP_bac_3"/>
    <property type="match status" value="1"/>
</dbReference>
<dbReference type="InterPro" id="IPR001638">
    <property type="entry name" value="Solute-binding_3/MltF_N"/>
</dbReference>
<name>A0A853I4F1_9GAMM</name>
<organism evidence="4 5">
    <name type="scientific">Spartinivicinus marinus</name>
    <dbReference type="NCBI Taxonomy" id="2994442"/>
    <lineage>
        <taxon>Bacteria</taxon>
        <taxon>Pseudomonadati</taxon>
        <taxon>Pseudomonadota</taxon>
        <taxon>Gammaproteobacteria</taxon>
        <taxon>Oceanospirillales</taxon>
        <taxon>Zooshikellaceae</taxon>
        <taxon>Spartinivicinus</taxon>
    </lineage>
</organism>
<keyword evidence="5" id="KW-1185">Reference proteome</keyword>
<evidence type="ECO:0000256" key="1">
    <source>
        <dbReference type="ARBA" id="ARBA00010333"/>
    </source>
</evidence>
<sequence>MLYILFFSLVFGNQINYAKTLLPTVFDNYPPYHFLDNKRQKKGSTYELINTALIQMGYNPHVRQTAWKRAYKMVINGEVAIVYTLVNKPERAKHLLYSRIIAKFRSVFFKRRADKIQWQQLDALKHYIIGYTDGYGYPKVFLQALANKLIQGRSIQANDTPEFQHLKNLINNRVNLITCNQDTCNYLKQRYSPLFNNIGYIDKTIGTVGYFYVAVSKKWPQAQSLLKKLNKTITDLHQSGKMEAIYTKYGVAVPTREELELNVVR</sequence>
<gene>
    <name evidence="4" type="ORF">H0A36_00515</name>
</gene>
<keyword evidence="2" id="KW-0732">Signal</keyword>
<evidence type="ECO:0000313" key="5">
    <source>
        <dbReference type="Proteomes" id="UP000569732"/>
    </source>
</evidence>
<comment type="similarity">
    <text evidence="1">Belongs to the bacterial solute-binding protein 3 family.</text>
</comment>
<evidence type="ECO:0000256" key="2">
    <source>
        <dbReference type="ARBA" id="ARBA00022729"/>
    </source>
</evidence>
<dbReference type="PANTHER" id="PTHR35936">
    <property type="entry name" value="MEMBRANE-BOUND LYTIC MUREIN TRANSGLYCOSYLASE F"/>
    <property type="match status" value="1"/>
</dbReference>
<comment type="caution">
    <text evidence="4">The sequence shown here is derived from an EMBL/GenBank/DDBJ whole genome shotgun (WGS) entry which is preliminary data.</text>
</comment>
<dbReference type="RefSeq" id="WP_180566501.1">
    <property type="nucleotide sequence ID" value="NZ_JACCKB010000001.1"/>
</dbReference>
<feature type="domain" description="Solute-binding protein family 3/N-terminal" evidence="3">
    <location>
        <begin position="27"/>
        <end position="250"/>
    </location>
</feature>